<evidence type="ECO:0000313" key="3">
    <source>
        <dbReference type="Proteomes" id="UP000540412"/>
    </source>
</evidence>
<feature type="domain" description="Serine aminopeptidase S33" evidence="1">
    <location>
        <begin position="21"/>
        <end position="218"/>
    </location>
</feature>
<proteinExistence type="predicted"/>
<keyword evidence="3" id="KW-1185">Reference proteome</keyword>
<dbReference type="SUPFAM" id="SSF53474">
    <property type="entry name" value="alpha/beta-Hydrolases"/>
    <property type="match status" value="1"/>
</dbReference>
<evidence type="ECO:0000259" key="1">
    <source>
        <dbReference type="Pfam" id="PF12146"/>
    </source>
</evidence>
<dbReference type="PANTHER" id="PTHR11614">
    <property type="entry name" value="PHOSPHOLIPASE-RELATED"/>
    <property type="match status" value="1"/>
</dbReference>
<organism evidence="2 3">
    <name type="scientific">Nocardia transvalensis</name>
    <dbReference type="NCBI Taxonomy" id="37333"/>
    <lineage>
        <taxon>Bacteria</taxon>
        <taxon>Bacillati</taxon>
        <taxon>Actinomycetota</taxon>
        <taxon>Actinomycetes</taxon>
        <taxon>Mycobacteriales</taxon>
        <taxon>Nocardiaceae</taxon>
        <taxon>Nocardia</taxon>
    </lineage>
</organism>
<dbReference type="InterPro" id="IPR051044">
    <property type="entry name" value="MAG_DAG_Lipase"/>
</dbReference>
<dbReference type="Gene3D" id="3.40.50.1820">
    <property type="entry name" value="alpha/beta hydrolase"/>
    <property type="match status" value="1"/>
</dbReference>
<keyword evidence="2" id="KW-0378">Hydrolase</keyword>
<dbReference type="InterPro" id="IPR029058">
    <property type="entry name" value="AB_hydrolase_fold"/>
</dbReference>
<comment type="caution">
    <text evidence="2">The sequence shown here is derived from an EMBL/GenBank/DDBJ whole genome shotgun (WGS) entry which is preliminary data.</text>
</comment>
<evidence type="ECO:0000313" key="2">
    <source>
        <dbReference type="EMBL" id="MBB5917957.1"/>
    </source>
</evidence>
<dbReference type="AlphaFoldDB" id="A0A7W9UM38"/>
<dbReference type="GO" id="GO:0016787">
    <property type="term" value="F:hydrolase activity"/>
    <property type="evidence" value="ECO:0007669"/>
    <property type="project" value="UniProtKB-KW"/>
</dbReference>
<reference evidence="2 3" key="1">
    <citation type="submission" date="2020-08" db="EMBL/GenBank/DDBJ databases">
        <title>Sequencing the genomes of 1000 actinobacteria strains.</title>
        <authorList>
            <person name="Klenk H.-P."/>
        </authorList>
    </citation>
    <scope>NUCLEOTIDE SEQUENCE [LARGE SCALE GENOMIC DNA]</scope>
    <source>
        <strain evidence="2 3">DSM 43582</strain>
    </source>
</reference>
<dbReference type="EMBL" id="JACHIT010000002">
    <property type="protein sequence ID" value="MBB5917957.1"/>
    <property type="molecule type" value="Genomic_DNA"/>
</dbReference>
<protein>
    <submittedName>
        <fullName evidence="2">Alpha-beta hydrolase superfamily lysophospholipase</fullName>
    </submittedName>
</protein>
<dbReference type="InterPro" id="IPR000073">
    <property type="entry name" value="AB_hydrolase_1"/>
</dbReference>
<dbReference type="PRINTS" id="PR00111">
    <property type="entry name" value="ABHYDROLASE"/>
</dbReference>
<dbReference type="Pfam" id="PF12146">
    <property type="entry name" value="Hydrolase_4"/>
    <property type="match status" value="1"/>
</dbReference>
<name>A0A7W9UM38_9NOCA</name>
<sequence length="236" mass="25616">MGTGSMSGGTSMWRMCWWGTGPVVYGADHQGHGKSAGERVVIRDYEDVVADVRRVEERARGEYPGMPVVLVGHSMGGMIAARYAQEYGGGLAALVLSGPVIGSWVEATSLLELDEIPYTPIDVTTLSRDPEIGRAYEEDPLVWHGPFRRPLLEALARCLETINAGGDLGGLPMLWVHGGDDQLVPLPASRVGVERIRGTNFAERVYPGARHEIFNETNKDKVLGDVTGFIDRALEA</sequence>
<accession>A0A7W9UM38</accession>
<gene>
    <name evidence="2" type="ORF">BJY24_006869</name>
</gene>
<dbReference type="InterPro" id="IPR022742">
    <property type="entry name" value="Hydrolase_4"/>
</dbReference>
<dbReference type="Proteomes" id="UP000540412">
    <property type="component" value="Unassembled WGS sequence"/>
</dbReference>